<evidence type="ECO:0000259" key="13">
    <source>
        <dbReference type="PROSITE" id="PS50885"/>
    </source>
</evidence>
<sequence length="510" mass="55542">MSLSIHTKVFLTLLLACVLVLSGTQAFVHWSLQRGLVELAEAREQARVEVIGERLAEIYAREESWAPLRASPRLWLGALLGRDWPAEGRRGRPGEGSRSPPWVRRFLGPHHQAESGDGFVWPPSPTLRGDGRDQGAPIELRLMLIDAQGALIYGRPELLPDTRRFPLNLDGTPIGELAVIAGPPVAELADLHFVERQGGRLWLIVAAMLALAAALAYPLSSRLIRPVKELQRTARRLAAGDYDARVAIGGGDEIARLGRDINALADALGRNDRARRHWVADISHELRTPIALLRAHLEAMQDGVRPLERAEVDRLHGDVLRLSRLVEDLNDLATTDLGALAYRMQEIDLAEILCEDIDSFRTRFAAAGLDLVFDNRLAGRRDPAQAEAAPLYADAGRISQLFGNLLQNSLSYTDPGGGLTVTLDADPVGSYRITFEDTAPGVPTEELPRLFDRLYRVDASRSRHTGGAGLGLAIARNVVLAHGGTIEARPAAAGGCAIRIELPADRGGRN</sequence>
<keyword evidence="9" id="KW-0902">Two-component regulatory system</keyword>
<comment type="subcellular location">
    <subcellularLocation>
        <location evidence="2">Membrane</location>
    </subcellularLocation>
</comment>
<dbReference type="InterPro" id="IPR036890">
    <property type="entry name" value="HATPase_C_sf"/>
</dbReference>
<evidence type="ECO:0000256" key="4">
    <source>
        <dbReference type="ARBA" id="ARBA00022553"/>
    </source>
</evidence>
<feature type="domain" description="HAMP" evidence="13">
    <location>
        <begin position="221"/>
        <end position="273"/>
    </location>
</feature>
<dbReference type="EC" id="2.7.13.3" evidence="3"/>
<dbReference type="EMBL" id="FNNZ01000030">
    <property type="protein sequence ID" value="SDX49388.1"/>
    <property type="molecule type" value="Genomic_DNA"/>
</dbReference>
<dbReference type="CDD" id="cd00082">
    <property type="entry name" value="HisKA"/>
    <property type="match status" value="1"/>
</dbReference>
<evidence type="ECO:0000256" key="2">
    <source>
        <dbReference type="ARBA" id="ARBA00004370"/>
    </source>
</evidence>
<accession>A0A1H3C670</accession>
<dbReference type="InterPro" id="IPR005467">
    <property type="entry name" value="His_kinase_dom"/>
</dbReference>
<keyword evidence="6 11" id="KW-0812">Transmembrane</keyword>
<dbReference type="Gene3D" id="1.10.287.130">
    <property type="match status" value="1"/>
</dbReference>
<reference evidence="15" key="1">
    <citation type="submission" date="2016-10" db="EMBL/GenBank/DDBJ databases">
        <authorList>
            <person name="Varghese N."/>
            <person name="Submissions S."/>
        </authorList>
    </citation>
    <scope>NUCLEOTIDE SEQUENCE [LARGE SCALE GENOMIC DNA]</scope>
    <source>
        <strain evidence="15">DSM 217</strain>
    </source>
</reference>
<proteinExistence type="predicted"/>
<dbReference type="InterPro" id="IPR004358">
    <property type="entry name" value="Sig_transdc_His_kin-like_C"/>
</dbReference>
<keyword evidence="15" id="KW-1185">Reference proteome</keyword>
<dbReference type="Gene3D" id="3.30.565.10">
    <property type="entry name" value="Histidine kinase-like ATPase, C-terminal domain"/>
    <property type="match status" value="1"/>
</dbReference>
<comment type="catalytic activity">
    <reaction evidence="1">
        <text>ATP + protein L-histidine = ADP + protein N-phospho-L-histidine.</text>
        <dbReference type="EC" id="2.7.13.3"/>
    </reaction>
</comment>
<evidence type="ECO:0000256" key="11">
    <source>
        <dbReference type="SAM" id="Phobius"/>
    </source>
</evidence>
<dbReference type="SMART" id="SM00304">
    <property type="entry name" value="HAMP"/>
    <property type="match status" value="1"/>
</dbReference>
<dbReference type="InterPro" id="IPR003660">
    <property type="entry name" value="HAMP_dom"/>
</dbReference>
<feature type="domain" description="Histidine kinase" evidence="12">
    <location>
        <begin position="281"/>
        <end position="506"/>
    </location>
</feature>
<dbReference type="PRINTS" id="PR00344">
    <property type="entry name" value="BCTRLSENSOR"/>
</dbReference>
<dbReference type="PANTHER" id="PTHR45436:SF5">
    <property type="entry name" value="SENSOR HISTIDINE KINASE TRCS"/>
    <property type="match status" value="1"/>
</dbReference>
<dbReference type="InterPro" id="IPR036097">
    <property type="entry name" value="HisK_dim/P_sf"/>
</dbReference>
<evidence type="ECO:0000313" key="14">
    <source>
        <dbReference type="EMBL" id="SDX49388.1"/>
    </source>
</evidence>
<keyword evidence="10 11" id="KW-0472">Membrane</keyword>
<keyword evidence="8 11" id="KW-1133">Transmembrane helix</keyword>
<evidence type="ECO:0000256" key="5">
    <source>
        <dbReference type="ARBA" id="ARBA00022679"/>
    </source>
</evidence>
<evidence type="ECO:0000256" key="10">
    <source>
        <dbReference type="ARBA" id="ARBA00023136"/>
    </source>
</evidence>
<keyword evidence="5" id="KW-0808">Transferase</keyword>
<dbReference type="SUPFAM" id="SSF158472">
    <property type="entry name" value="HAMP domain-like"/>
    <property type="match status" value="1"/>
</dbReference>
<protein>
    <recommendedName>
        <fullName evidence="3">histidine kinase</fullName>
        <ecNumber evidence="3">2.7.13.3</ecNumber>
    </recommendedName>
</protein>
<dbReference type="SUPFAM" id="SSF47384">
    <property type="entry name" value="Homodimeric domain of signal transducing histidine kinase"/>
    <property type="match status" value="1"/>
</dbReference>
<evidence type="ECO:0000259" key="12">
    <source>
        <dbReference type="PROSITE" id="PS50109"/>
    </source>
</evidence>
<dbReference type="AlphaFoldDB" id="A0A1H3C670"/>
<dbReference type="SUPFAM" id="SSF55874">
    <property type="entry name" value="ATPase domain of HSP90 chaperone/DNA topoisomerase II/histidine kinase"/>
    <property type="match status" value="1"/>
</dbReference>
<evidence type="ECO:0000256" key="3">
    <source>
        <dbReference type="ARBA" id="ARBA00012438"/>
    </source>
</evidence>
<evidence type="ECO:0000256" key="8">
    <source>
        <dbReference type="ARBA" id="ARBA00022989"/>
    </source>
</evidence>
<dbReference type="InterPro" id="IPR050428">
    <property type="entry name" value="TCS_sensor_his_kinase"/>
</dbReference>
<evidence type="ECO:0000313" key="15">
    <source>
        <dbReference type="Proteomes" id="UP000198816"/>
    </source>
</evidence>
<dbReference type="CDD" id="cd06225">
    <property type="entry name" value="HAMP"/>
    <property type="match status" value="1"/>
</dbReference>
<dbReference type="PROSITE" id="PS50109">
    <property type="entry name" value="HIS_KIN"/>
    <property type="match status" value="1"/>
</dbReference>
<dbReference type="Gene3D" id="6.10.340.10">
    <property type="match status" value="1"/>
</dbReference>
<evidence type="ECO:0000256" key="6">
    <source>
        <dbReference type="ARBA" id="ARBA00022692"/>
    </source>
</evidence>
<dbReference type="InterPro" id="IPR003594">
    <property type="entry name" value="HATPase_dom"/>
</dbReference>
<dbReference type="GO" id="GO:0005886">
    <property type="term" value="C:plasma membrane"/>
    <property type="evidence" value="ECO:0007669"/>
    <property type="project" value="TreeGrafter"/>
</dbReference>
<evidence type="ECO:0000256" key="9">
    <source>
        <dbReference type="ARBA" id="ARBA00023012"/>
    </source>
</evidence>
<dbReference type="PANTHER" id="PTHR45436">
    <property type="entry name" value="SENSOR HISTIDINE KINASE YKOH"/>
    <property type="match status" value="1"/>
</dbReference>
<feature type="transmembrane region" description="Helical" evidence="11">
    <location>
        <begin position="201"/>
        <end position="219"/>
    </location>
</feature>
<dbReference type="SMART" id="SM00387">
    <property type="entry name" value="HATPase_c"/>
    <property type="match status" value="1"/>
</dbReference>
<dbReference type="SMART" id="SM00388">
    <property type="entry name" value="HisKA"/>
    <property type="match status" value="1"/>
</dbReference>
<dbReference type="Proteomes" id="UP000198816">
    <property type="component" value="Unassembled WGS sequence"/>
</dbReference>
<dbReference type="RefSeq" id="WP_093037307.1">
    <property type="nucleotide sequence ID" value="NZ_FNNZ01000030.1"/>
</dbReference>
<dbReference type="OrthoDB" id="9804645at2"/>
<evidence type="ECO:0000256" key="1">
    <source>
        <dbReference type="ARBA" id="ARBA00000085"/>
    </source>
</evidence>
<name>A0A1H3C670_THIRO</name>
<dbReference type="PROSITE" id="PS50885">
    <property type="entry name" value="HAMP"/>
    <property type="match status" value="1"/>
</dbReference>
<evidence type="ECO:0000256" key="7">
    <source>
        <dbReference type="ARBA" id="ARBA00022777"/>
    </source>
</evidence>
<dbReference type="Pfam" id="PF00512">
    <property type="entry name" value="HisKA"/>
    <property type="match status" value="1"/>
</dbReference>
<dbReference type="InterPro" id="IPR003661">
    <property type="entry name" value="HisK_dim/P_dom"/>
</dbReference>
<keyword evidence="7 14" id="KW-0418">Kinase</keyword>
<dbReference type="STRING" id="1058.SAMN05421783_13034"/>
<dbReference type="Pfam" id="PF02518">
    <property type="entry name" value="HATPase_c"/>
    <property type="match status" value="1"/>
</dbReference>
<dbReference type="Pfam" id="PF00672">
    <property type="entry name" value="HAMP"/>
    <property type="match status" value="1"/>
</dbReference>
<dbReference type="GO" id="GO:0000155">
    <property type="term" value="F:phosphorelay sensor kinase activity"/>
    <property type="evidence" value="ECO:0007669"/>
    <property type="project" value="InterPro"/>
</dbReference>
<gene>
    <name evidence="14" type="ORF">SAMN05421783_13034</name>
</gene>
<keyword evidence="4" id="KW-0597">Phosphoprotein</keyword>
<organism evidence="14 15">
    <name type="scientific">Thiocapsa roseopersicina</name>
    <dbReference type="NCBI Taxonomy" id="1058"/>
    <lineage>
        <taxon>Bacteria</taxon>
        <taxon>Pseudomonadati</taxon>
        <taxon>Pseudomonadota</taxon>
        <taxon>Gammaproteobacteria</taxon>
        <taxon>Chromatiales</taxon>
        <taxon>Chromatiaceae</taxon>
        <taxon>Thiocapsa</taxon>
    </lineage>
</organism>